<organism evidence="1 2">
    <name type="scientific">Niastella soli</name>
    <dbReference type="NCBI Taxonomy" id="2821487"/>
    <lineage>
        <taxon>Bacteria</taxon>
        <taxon>Pseudomonadati</taxon>
        <taxon>Bacteroidota</taxon>
        <taxon>Chitinophagia</taxon>
        <taxon>Chitinophagales</taxon>
        <taxon>Chitinophagaceae</taxon>
        <taxon>Niastella</taxon>
    </lineage>
</organism>
<evidence type="ECO:0000313" key="1">
    <source>
        <dbReference type="EMBL" id="MBO9204818.1"/>
    </source>
</evidence>
<reference evidence="1 2" key="1">
    <citation type="submission" date="2021-03" db="EMBL/GenBank/DDBJ databases">
        <title>Assistant Professor.</title>
        <authorList>
            <person name="Huq M.A."/>
        </authorList>
    </citation>
    <scope>NUCLEOTIDE SEQUENCE [LARGE SCALE GENOMIC DNA]</scope>
    <source>
        <strain evidence="1 2">MAH-29</strain>
    </source>
</reference>
<protein>
    <submittedName>
        <fullName evidence="1">Serine hydrolase</fullName>
    </submittedName>
</protein>
<accession>A0ABS3Z3S3</accession>
<dbReference type="Gene3D" id="3.40.710.10">
    <property type="entry name" value="DD-peptidase/beta-lactamase superfamily"/>
    <property type="match status" value="1"/>
</dbReference>
<dbReference type="EMBL" id="JAGHKO010000017">
    <property type="protein sequence ID" value="MBO9204818.1"/>
    <property type="molecule type" value="Genomic_DNA"/>
</dbReference>
<evidence type="ECO:0000313" key="2">
    <source>
        <dbReference type="Proteomes" id="UP000677244"/>
    </source>
</evidence>
<name>A0ABS3Z3S3_9BACT</name>
<dbReference type="Proteomes" id="UP000677244">
    <property type="component" value="Unassembled WGS sequence"/>
</dbReference>
<keyword evidence="2" id="KW-1185">Reference proteome</keyword>
<dbReference type="SUPFAM" id="SSF56601">
    <property type="entry name" value="beta-lactamase/transpeptidase-like"/>
    <property type="match status" value="1"/>
</dbReference>
<sequence>MVSRPGTRFDYNNADYIILGKIIERITGKTDCTGSILPLLNSCLIFSTLWFLCQLKMVLMGLHLLIQSCLLQVIDTGY</sequence>
<gene>
    <name evidence="1" type="ORF">J7I42_31300</name>
</gene>
<dbReference type="GO" id="GO:0016787">
    <property type="term" value="F:hydrolase activity"/>
    <property type="evidence" value="ECO:0007669"/>
    <property type="project" value="UniProtKB-KW"/>
</dbReference>
<comment type="caution">
    <text evidence="1">The sequence shown here is derived from an EMBL/GenBank/DDBJ whole genome shotgun (WGS) entry which is preliminary data.</text>
</comment>
<dbReference type="InterPro" id="IPR012338">
    <property type="entry name" value="Beta-lactam/transpept-like"/>
</dbReference>
<proteinExistence type="predicted"/>
<keyword evidence="1" id="KW-0378">Hydrolase</keyword>